<feature type="binding site" evidence="6">
    <location>
        <position position="363"/>
    </location>
    <ligand>
        <name>[4Fe-4S] cluster</name>
        <dbReference type="ChEBI" id="CHEBI:49883"/>
    </ligand>
</feature>
<dbReference type="PANTHER" id="PTHR43822">
    <property type="entry name" value="HOMOACONITASE, MITOCHONDRIAL-RELATED"/>
    <property type="match status" value="1"/>
</dbReference>
<dbReference type="HAMAP" id="MF_01027">
    <property type="entry name" value="LeuC_type2"/>
    <property type="match status" value="1"/>
</dbReference>
<keyword evidence="6" id="KW-0100">Branched-chain amino acid biosynthesis</keyword>
<comment type="similarity">
    <text evidence="6">Belongs to the aconitase/IPM isomerase family. LeuC type 2 subfamily.</text>
</comment>
<dbReference type="InterPro" id="IPR018136">
    <property type="entry name" value="Aconitase_4Fe-4S_BS"/>
</dbReference>
<dbReference type="InterPro" id="IPR015931">
    <property type="entry name" value="Acnase/IPM_dHydase_lsu_aba_1/3"/>
</dbReference>
<evidence type="ECO:0000256" key="2">
    <source>
        <dbReference type="ARBA" id="ARBA00022723"/>
    </source>
</evidence>
<dbReference type="Proteomes" id="UP001329915">
    <property type="component" value="Chromosome"/>
</dbReference>
<dbReference type="InterPro" id="IPR006251">
    <property type="entry name" value="Homoacnase/IPMdehydase_lsu"/>
</dbReference>
<comment type="subunit">
    <text evidence="6">Heterodimer of LeuC and LeuD.</text>
</comment>
<accession>A0AAU0UQY6</accession>
<dbReference type="InterPro" id="IPR050067">
    <property type="entry name" value="IPM_dehydratase_rel_enz"/>
</dbReference>
<dbReference type="SUPFAM" id="SSF53732">
    <property type="entry name" value="Aconitase iron-sulfur domain"/>
    <property type="match status" value="1"/>
</dbReference>
<dbReference type="InterPro" id="IPR036008">
    <property type="entry name" value="Aconitase_4Fe-4S_dom"/>
</dbReference>
<dbReference type="RefSeq" id="WP_366924939.1">
    <property type="nucleotide sequence ID" value="NZ_CP121694.1"/>
</dbReference>
<keyword evidence="3 6" id="KW-0408">Iron</keyword>
<dbReference type="GO" id="GO:0046872">
    <property type="term" value="F:metal ion binding"/>
    <property type="evidence" value="ECO:0007669"/>
    <property type="project" value="UniProtKB-KW"/>
</dbReference>
<comment type="cofactor">
    <cofactor evidence="6">
        <name>[4Fe-4S] cluster</name>
        <dbReference type="ChEBI" id="CHEBI:49883"/>
    </cofactor>
    <text evidence="6">Binds 1 [4Fe-4S] cluster per subunit.</text>
</comment>
<evidence type="ECO:0000313" key="9">
    <source>
        <dbReference type="Proteomes" id="UP001329915"/>
    </source>
</evidence>
<dbReference type="PROSITE" id="PS00450">
    <property type="entry name" value="ACONITASE_1"/>
    <property type="match status" value="1"/>
</dbReference>
<reference evidence="8 9" key="1">
    <citation type="submission" date="2023-04" db="EMBL/GenBank/DDBJ databases">
        <authorList>
            <person name="Hsu D."/>
        </authorList>
    </citation>
    <scope>NUCLEOTIDE SEQUENCE [LARGE SCALE GENOMIC DNA]</scope>
    <source>
        <strain evidence="8 9">MK1</strain>
    </source>
</reference>
<dbReference type="EC" id="4.2.1.33" evidence="6"/>
<evidence type="ECO:0000256" key="5">
    <source>
        <dbReference type="ARBA" id="ARBA00023239"/>
    </source>
</evidence>
<comment type="catalytic activity">
    <reaction evidence="6">
        <text>(2R,3S)-3-isopropylmalate = (2S)-2-isopropylmalate</text>
        <dbReference type="Rhea" id="RHEA:32287"/>
        <dbReference type="ChEBI" id="CHEBI:1178"/>
        <dbReference type="ChEBI" id="CHEBI:35121"/>
        <dbReference type="EC" id="4.2.1.33"/>
    </reaction>
</comment>
<comment type="function">
    <text evidence="6">Catalyzes the isomerization between 2-isopropylmalate and 3-isopropylmalate, via the formation of 2-isopropylmaleate.</text>
</comment>
<feature type="binding site" evidence="6">
    <location>
        <position position="303"/>
    </location>
    <ligand>
        <name>[4Fe-4S] cluster</name>
        <dbReference type="ChEBI" id="CHEBI:49883"/>
    </ligand>
</feature>
<keyword evidence="9" id="KW-1185">Reference proteome</keyword>
<dbReference type="KEGG" id="dbc:MFMK1_002474"/>
<feature type="domain" description="Aconitase/3-isopropylmalate dehydratase large subunit alpha/beta/alpha" evidence="7">
    <location>
        <begin position="82"/>
        <end position="285"/>
    </location>
</feature>
<dbReference type="NCBIfam" id="NF001614">
    <property type="entry name" value="PRK00402.1"/>
    <property type="match status" value="1"/>
</dbReference>
<dbReference type="InterPro" id="IPR001030">
    <property type="entry name" value="Acoase/IPM_deHydtase_lsu_aba"/>
</dbReference>
<keyword evidence="6" id="KW-0432">Leucine biosynthesis</keyword>
<evidence type="ECO:0000313" key="8">
    <source>
        <dbReference type="EMBL" id="WRO22636.1"/>
    </source>
</evidence>
<keyword evidence="1 6" id="KW-0004">4Fe-4S</keyword>
<dbReference type="InterPro" id="IPR011826">
    <property type="entry name" value="HAcnase/IPMdehydase_lsu_prok"/>
</dbReference>
<keyword evidence="2 6" id="KW-0479">Metal-binding</keyword>
<feature type="binding site" evidence="6">
    <location>
        <position position="366"/>
    </location>
    <ligand>
        <name>[4Fe-4S] cluster</name>
        <dbReference type="ChEBI" id="CHEBI:49883"/>
    </ligand>
</feature>
<gene>
    <name evidence="6" type="primary">leuC</name>
    <name evidence="8" type="ORF">MFMK1_002474</name>
</gene>
<evidence type="ECO:0000259" key="7">
    <source>
        <dbReference type="Pfam" id="PF00330"/>
    </source>
</evidence>
<keyword evidence="5 6" id="KW-0456">Lyase</keyword>
<evidence type="ECO:0000256" key="3">
    <source>
        <dbReference type="ARBA" id="ARBA00023004"/>
    </source>
</evidence>
<evidence type="ECO:0000256" key="1">
    <source>
        <dbReference type="ARBA" id="ARBA00022485"/>
    </source>
</evidence>
<protein>
    <recommendedName>
        <fullName evidence="6">3-isopropylmalate dehydratase large subunit</fullName>
        <ecNumber evidence="6">4.2.1.33</ecNumber>
    </recommendedName>
    <alternativeName>
        <fullName evidence="6">Alpha-IPM isomerase</fullName>
        <shortName evidence="6">IPMI</shortName>
    </alternativeName>
    <alternativeName>
        <fullName evidence="6">Isopropylmalate isomerase</fullName>
    </alternativeName>
</protein>
<dbReference type="EMBL" id="CP121694">
    <property type="protein sequence ID" value="WRO22636.1"/>
    <property type="molecule type" value="Genomic_DNA"/>
</dbReference>
<proteinExistence type="inferred from homology"/>
<dbReference type="CDD" id="cd01583">
    <property type="entry name" value="IPMI"/>
    <property type="match status" value="1"/>
</dbReference>
<dbReference type="InterPro" id="IPR033941">
    <property type="entry name" value="IPMI_cat"/>
</dbReference>
<name>A0AAU0UQY6_9FIRM</name>
<dbReference type="Gene3D" id="3.30.499.10">
    <property type="entry name" value="Aconitase, domain 3"/>
    <property type="match status" value="2"/>
</dbReference>
<evidence type="ECO:0000256" key="6">
    <source>
        <dbReference type="HAMAP-Rule" id="MF_01027"/>
    </source>
</evidence>
<dbReference type="AlphaFoldDB" id="A0AAU0UQY6"/>
<comment type="pathway">
    <text evidence="6">Amino-acid biosynthesis; L-leucine biosynthesis; L-leucine from 3-methyl-2-oxobutanoate: step 2/4.</text>
</comment>
<keyword evidence="6" id="KW-0028">Amino-acid biosynthesis</keyword>
<dbReference type="GO" id="GO:0009098">
    <property type="term" value="P:L-leucine biosynthetic process"/>
    <property type="evidence" value="ECO:0007669"/>
    <property type="project" value="UniProtKB-UniRule"/>
</dbReference>
<dbReference type="PRINTS" id="PR00415">
    <property type="entry name" value="ACONITASE"/>
</dbReference>
<dbReference type="GO" id="GO:0051539">
    <property type="term" value="F:4 iron, 4 sulfur cluster binding"/>
    <property type="evidence" value="ECO:0007669"/>
    <property type="project" value="UniProtKB-KW"/>
</dbReference>
<evidence type="ECO:0000256" key="4">
    <source>
        <dbReference type="ARBA" id="ARBA00023014"/>
    </source>
</evidence>
<dbReference type="NCBIfam" id="TIGR01343">
    <property type="entry name" value="hacA_fam"/>
    <property type="match status" value="1"/>
</dbReference>
<organism evidence="8 9">
    <name type="scientific">Metallumcola ferriviriculae</name>
    <dbReference type="NCBI Taxonomy" id="3039180"/>
    <lineage>
        <taxon>Bacteria</taxon>
        <taxon>Bacillati</taxon>
        <taxon>Bacillota</taxon>
        <taxon>Clostridia</taxon>
        <taxon>Neomoorellales</taxon>
        <taxon>Desulfitibacteraceae</taxon>
        <taxon>Metallumcola</taxon>
    </lineage>
</organism>
<dbReference type="NCBIfam" id="TIGR02086">
    <property type="entry name" value="IPMI_arch"/>
    <property type="match status" value="1"/>
</dbReference>
<dbReference type="GO" id="GO:0003861">
    <property type="term" value="F:3-isopropylmalate dehydratase activity"/>
    <property type="evidence" value="ECO:0007669"/>
    <property type="project" value="UniProtKB-UniRule"/>
</dbReference>
<sequence>MTIAEKILARASGKRKVLPGDYVVAKPDRIMVLGERIGELTATDINSRWPKDIKLESVSDPDRIVVISEHVIPPDNVHLAQLYHAARAGVKKLGIKNFFDIGRGGICHQVFSEKGFARPGELVVGSDSHTCTYGAFNTAARGINYELPYVLKTGATWFRVPETIKIVVNGELGKGVCSKDIILKIMALYGTEIALYKSVEFAGDTISALDVSSRMTMANMGVEMGAKFALFECDKKLEKFLSGLGIGGYESVVSDHDAEYDKVIELNVSDLEPQVACPHDLANTKDVSKVADTKIDQAFLGTCTNGRYDDLKIAADIIRGKKIHPDVRLVVTPASQEVYKQALEGGIIKVFMDADAVVTNATCGACAGLHLGVIGPGEVCIGTQNRNFKGRMGSDQAEVYLGSPATVAASALNGVITDPREYL</sequence>
<keyword evidence="4 6" id="KW-0411">Iron-sulfur</keyword>
<dbReference type="Pfam" id="PF00330">
    <property type="entry name" value="Aconitase"/>
    <property type="match status" value="1"/>
</dbReference>
<dbReference type="PANTHER" id="PTHR43822:SF2">
    <property type="entry name" value="HOMOACONITASE, MITOCHONDRIAL"/>
    <property type="match status" value="1"/>
</dbReference>